<evidence type="ECO:0000313" key="1">
    <source>
        <dbReference type="EMBL" id="KAK2163455.1"/>
    </source>
</evidence>
<keyword evidence="2" id="KW-1185">Reference proteome</keyword>
<dbReference type="AlphaFoldDB" id="A0AAD9K3W8"/>
<reference evidence="1" key="1">
    <citation type="journal article" date="2023" name="Mol. Biol. Evol.">
        <title>Third-Generation Sequencing Reveals the Adaptive Role of the Epigenome in Three Deep-Sea Polychaetes.</title>
        <authorList>
            <person name="Perez M."/>
            <person name="Aroh O."/>
            <person name="Sun Y."/>
            <person name="Lan Y."/>
            <person name="Juniper S.K."/>
            <person name="Young C.R."/>
            <person name="Angers B."/>
            <person name="Qian P.Y."/>
        </authorList>
    </citation>
    <scope>NUCLEOTIDE SEQUENCE</scope>
    <source>
        <strain evidence="1">P08H-3</strain>
    </source>
</reference>
<dbReference type="Proteomes" id="UP001208570">
    <property type="component" value="Unassembled WGS sequence"/>
</dbReference>
<evidence type="ECO:0000313" key="2">
    <source>
        <dbReference type="Proteomes" id="UP001208570"/>
    </source>
</evidence>
<protein>
    <submittedName>
        <fullName evidence="1">Uncharacterized protein</fullName>
    </submittedName>
</protein>
<accession>A0AAD9K3W8</accession>
<sequence>MMSSHCKRPASPSHCTRYVHATKRPRFALQDSSLLEIRIRKRKYSEDVCESCLNNRRAEKAYCTKEILHNTYRSAGRNATSSDSGSFHCINFQADTNVANNLDLGHIDGIRSITDTEIKSRKKQRIYPPDTMQIIYKDLSQSKSTTEESVDADPKFNSFNFWKPVLPDINLQLCSILEDKMETESSPSLTEEENPDFNSFNYWRLPVEDIDLDIL</sequence>
<proteinExistence type="predicted"/>
<dbReference type="EMBL" id="JAODUP010000079">
    <property type="protein sequence ID" value="KAK2163455.1"/>
    <property type="molecule type" value="Genomic_DNA"/>
</dbReference>
<organism evidence="1 2">
    <name type="scientific">Paralvinella palmiformis</name>
    <dbReference type="NCBI Taxonomy" id="53620"/>
    <lineage>
        <taxon>Eukaryota</taxon>
        <taxon>Metazoa</taxon>
        <taxon>Spiralia</taxon>
        <taxon>Lophotrochozoa</taxon>
        <taxon>Annelida</taxon>
        <taxon>Polychaeta</taxon>
        <taxon>Sedentaria</taxon>
        <taxon>Canalipalpata</taxon>
        <taxon>Terebellida</taxon>
        <taxon>Terebelliformia</taxon>
        <taxon>Alvinellidae</taxon>
        <taxon>Paralvinella</taxon>
    </lineage>
</organism>
<comment type="caution">
    <text evidence="1">The sequence shown here is derived from an EMBL/GenBank/DDBJ whole genome shotgun (WGS) entry which is preliminary data.</text>
</comment>
<name>A0AAD9K3W8_9ANNE</name>
<gene>
    <name evidence="1" type="ORF">LSH36_79g05013</name>
</gene>